<sequence>SVLAALAGPEDVILLDADCHASIYDGCRLGGADVIRFRHNDVNDLEKRLKRLGERTENALILVEGIYSMLGDRAPLADIAAVKNKYGAYLLVDEAHSVGVLGENGRGLAEEAGVEDSVDFIVGTFSKSLGAIGGYCASNHPELELIRYASRPYIFTASPSPSIIASTRAALAVMRARPELRQKLWDNARRLYQGLQEMGFVLGPEPSPIVSIRLGNKAEALSLWTGLLEHGVYVNIVLPPATPD</sequence>
<protein>
    <recommendedName>
        <fullName evidence="4">Aminotransferase class I/classII large domain-containing protein</fullName>
    </recommendedName>
</protein>
<dbReference type="InterPro" id="IPR050087">
    <property type="entry name" value="AON_synthase_class-II"/>
</dbReference>
<dbReference type="Pfam" id="PF00155">
    <property type="entry name" value="Aminotran_1_2"/>
    <property type="match status" value="1"/>
</dbReference>
<evidence type="ECO:0000256" key="2">
    <source>
        <dbReference type="ARBA" id="ARBA00022679"/>
    </source>
</evidence>
<dbReference type="PROSITE" id="PS00599">
    <property type="entry name" value="AA_TRANSFER_CLASS_2"/>
    <property type="match status" value="1"/>
</dbReference>
<feature type="non-terminal residue" evidence="5">
    <location>
        <position position="244"/>
    </location>
</feature>
<evidence type="ECO:0000256" key="3">
    <source>
        <dbReference type="ARBA" id="ARBA00022898"/>
    </source>
</evidence>
<dbReference type="InterPro" id="IPR004839">
    <property type="entry name" value="Aminotransferase_I/II_large"/>
</dbReference>
<evidence type="ECO:0000256" key="1">
    <source>
        <dbReference type="ARBA" id="ARBA00001933"/>
    </source>
</evidence>
<dbReference type="SUPFAM" id="SSF53383">
    <property type="entry name" value="PLP-dependent transferases"/>
    <property type="match status" value="1"/>
</dbReference>
<dbReference type="InterPro" id="IPR015421">
    <property type="entry name" value="PyrdxlP-dep_Trfase_major"/>
</dbReference>
<dbReference type="InterPro" id="IPR015424">
    <property type="entry name" value="PyrdxlP-dep_Trfase"/>
</dbReference>
<comment type="cofactor">
    <cofactor evidence="1">
        <name>pyridoxal 5'-phosphate</name>
        <dbReference type="ChEBI" id="CHEBI:597326"/>
    </cofactor>
</comment>
<dbReference type="EMBL" id="BARS01047897">
    <property type="protein sequence ID" value="GAG30676.1"/>
    <property type="molecule type" value="Genomic_DNA"/>
</dbReference>
<dbReference type="GO" id="GO:0030170">
    <property type="term" value="F:pyridoxal phosphate binding"/>
    <property type="evidence" value="ECO:0007669"/>
    <property type="project" value="InterPro"/>
</dbReference>
<evidence type="ECO:0000313" key="5">
    <source>
        <dbReference type="EMBL" id="GAG30676.1"/>
    </source>
</evidence>
<dbReference type="Gene3D" id="3.40.640.10">
    <property type="entry name" value="Type I PLP-dependent aspartate aminotransferase-like (Major domain)"/>
    <property type="match status" value="1"/>
</dbReference>
<gene>
    <name evidence="5" type="ORF">S01H1_71885</name>
</gene>
<dbReference type="PANTHER" id="PTHR13693">
    <property type="entry name" value="CLASS II AMINOTRANSFERASE/8-AMINO-7-OXONONANOATE SYNTHASE"/>
    <property type="match status" value="1"/>
</dbReference>
<organism evidence="5">
    <name type="scientific">marine sediment metagenome</name>
    <dbReference type="NCBI Taxonomy" id="412755"/>
    <lineage>
        <taxon>unclassified sequences</taxon>
        <taxon>metagenomes</taxon>
        <taxon>ecological metagenomes</taxon>
    </lineage>
</organism>
<dbReference type="PANTHER" id="PTHR13693:SF3">
    <property type="entry name" value="LD36009P"/>
    <property type="match status" value="1"/>
</dbReference>
<name>X0Y188_9ZZZZ</name>
<accession>X0Y188</accession>
<dbReference type="GO" id="GO:0016740">
    <property type="term" value="F:transferase activity"/>
    <property type="evidence" value="ECO:0007669"/>
    <property type="project" value="UniProtKB-KW"/>
</dbReference>
<dbReference type="InterPro" id="IPR001917">
    <property type="entry name" value="Aminotrans_II_pyridoxalP_BS"/>
</dbReference>
<keyword evidence="2" id="KW-0808">Transferase</keyword>
<feature type="domain" description="Aminotransferase class I/classII large" evidence="4">
    <location>
        <begin position="4"/>
        <end position="234"/>
    </location>
</feature>
<reference evidence="5" key="1">
    <citation type="journal article" date="2014" name="Front. Microbiol.">
        <title>High frequency of phylogenetically diverse reductive dehalogenase-homologous genes in deep subseafloor sedimentary metagenomes.</title>
        <authorList>
            <person name="Kawai M."/>
            <person name="Futagami T."/>
            <person name="Toyoda A."/>
            <person name="Takaki Y."/>
            <person name="Nishi S."/>
            <person name="Hori S."/>
            <person name="Arai W."/>
            <person name="Tsubouchi T."/>
            <person name="Morono Y."/>
            <person name="Uchiyama I."/>
            <person name="Ito T."/>
            <person name="Fujiyama A."/>
            <person name="Inagaki F."/>
            <person name="Takami H."/>
        </authorList>
    </citation>
    <scope>NUCLEOTIDE SEQUENCE</scope>
    <source>
        <strain evidence="5">Expedition CK06-06</strain>
    </source>
</reference>
<evidence type="ECO:0000259" key="4">
    <source>
        <dbReference type="Pfam" id="PF00155"/>
    </source>
</evidence>
<proteinExistence type="predicted"/>
<keyword evidence="3" id="KW-0663">Pyridoxal phosphate</keyword>
<dbReference type="AlphaFoldDB" id="X0Y188"/>
<comment type="caution">
    <text evidence="5">The sequence shown here is derived from an EMBL/GenBank/DDBJ whole genome shotgun (WGS) entry which is preliminary data.</text>
</comment>
<feature type="non-terminal residue" evidence="5">
    <location>
        <position position="1"/>
    </location>
</feature>